<comment type="caution">
    <text evidence="1">The sequence shown here is derived from an EMBL/GenBank/DDBJ whole genome shotgun (WGS) entry which is preliminary data.</text>
</comment>
<sequence length="60" mass="6820">AGNGDAFDNWKGTLGFVDVERNSEYDNPSGHVILNYNSGKDEWIRKLPLPFTFVIKEFSL</sequence>
<dbReference type="EMBL" id="BARV01014071">
    <property type="protein sequence ID" value="GAI29020.1"/>
    <property type="molecule type" value="Genomic_DNA"/>
</dbReference>
<dbReference type="AlphaFoldDB" id="X1NQH2"/>
<accession>X1NQH2</accession>
<feature type="non-terminal residue" evidence="1">
    <location>
        <position position="1"/>
    </location>
</feature>
<evidence type="ECO:0000313" key="1">
    <source>
        <dbReference type="EMBL" id="GAI29020.1"/>
    </source>
</evidence>
<protein>
    <submittedName>
        <fullName evidence="1">Uncharacterized protein</fullName>
    </submittedName>
</protein>
<gene>
    <name evidence="1" type="ORF">S06H3_24901</name>
</gene>
<organism evidence="1">
    <name type="scientific">marine sediment metagenome</name>
    <dbReference type="NCBI Taxonomy" id="412755"/>
    <lineage>
        <taxon>unclassified sequences</taxon>
        <taxon>metagenomes</taxon>
        <taxon>ecological metagenomes</taxon>
    </lineage>
</organism>
<name>X1NQH2_9ZZZZ</name>
<reference evidence="1" key="1">
    <citation type="journal article" date="2014" name="Front. Microbiol.">
        <title>High frequency of phylogenetically diverse reductive dehalogenase-homologous genes in deep subseafloor sedimentary metagenomes.</title>
        <authorList>
            <person name="Kawai M."/>
            <person name="Futagami T."/>
            <person name="Toyoda A."/>
            <person name="Takaki Y."/>
            <person name="Nishi S."/>
            <person name="Hori S."/>
            <person name="Arai W."/>
            <person name="Tsubouchi T."/>
            <person name="Morono Y."/>
            <person name="Uchiyama I."/>
            <person name="Ito T."/>
            <person name="Fujiyama A."/>
            <person name="Inagaki F."/>
            <person name="Takami H."/>
        </authorList>
    </citation>
    <scope>NUCLEOTIDE SEQUENCE</scope>
    <source>
        <strain evidence="1">Expedition CK06-06</strain>
    </source>
</reference>
<proteinExistence type="predicted"/>